<reference evidence="2" key="1">
    <citation type="submission" date="2018-11" db="EMBL/GenBank/DDBJ databases">
        <authorList>
            <consortium name="Pathogen Informatics"/>
        </authorList>
    </citation>
    <scope>NUCLEOTIDE SEQUENCE</scope>
</reference>
<keyword evidence="1" id="KW-1133">Transmembrane helix</keyword>
<evidence type="ECO:0000256" key="1">
    <source>
        <dbReference type="SAM" id="Phobius"/>
    </source>
</evidence>
<dbReference type="EMBL" id="CAAALY010057697">
    <property type="protein sequence ID" value="VEL22650.1"/>
    <property type="molecule type" value="Genomic_DNA"/>
</dbReference>
<gene>
    <name evidence="2" type="ORF">PXEA_LOCUS16090</name>
</gene>
<sequence>MIVRTSFLSLRYLNVTWPVFGSAICSDPCPSSYLFALSREGLKMTSGCKHEDNRSDRHEIVRKRGKKKRKLRTIFRSIKRQLERKAFEKADYKIVLAFRALTAQVLVLHFLSIVMTTVSALWIKLLLLIVLRKFAHNDNIRDDPLLFAFSPFLSVWLNVFKVKTVGRATGWHDTSLLIE</sequence>
<keyword evidence="1" id="KW-0472">Membrane</keyword>
<name>A0A448WXD1_9PLAT</name>
<feature type="transmembrane region" description="Helical" evidence="1">
    <location>
        <begin position="106"/>
        <end position="131"/>
    </location>
</feature>
<protein>
    <submittedName>
        <fullName evidence="2">Uncharacterized protein</fullName>
    </submittedName>
</protein>
<accession>A0A448WXD1</accession>
<keyword evidence="3" id="KW-1185">Reference proteome</keyword>
<evidence type="ECO:0000313" key="3">
    <source>
        <dbReference type="Proteomes" id="UP000784294"/>
    </source>
</evidence>
<keyword evidence="1" id="KW-0812">Transmembrane</keyword>
<organism evidence="2 3">
    <name type="scientific">Protopolystoma xenopodis</name>
    <dbReference type="NCBI Taxonomy" id="117903"/>
    <lineage>
        <taxon>Eukaryota</taxon>
        <taxon>Metazoa</taxon>
        <taxon>Spiralia</taxon>
        <taxon>Lophotrochozoa</taxon>
        <taxon>Platyhelminthes</taxon>
        <taxon>Monogenea</taxon>
        <taxon>Polyopisthocotylea</taxon>
        <taxon>Polystomatidea</taxon>
        <taxon>Polystomatidae</taxon>
        <taxon>Protopolystoma</taxon>
    </lineage>
</organism>
<comment type="caution">
    <text evidence="2">The sequence shown here is derived from an EMBL/GenBank/DDBJ whole genome shotgun (WGS) entry which is preliminary data.</text>
</comment>
<evidence type="ECO:0000313" key="2">
    <source>
        <dbReference type="EMBL" id="VEL22650.1"/>
    </source>
</evidence>
<proteinExistence type="predicted"/>
<dbReference type="AlphaFoldDB" id="A0A448WXD1"/>
<dbReference type="Proteomes" id="UP000784294">
    <property type="component" value="Unassembled WGS sequence"/>
</dbReference>